<dbReference type="InterPro" id="IPR005135">
    <property type="entry name" value="Endo/exonuclease/phosphatase"/>
</dbReference>
<dbReference type="STRING" id="30732.ENSOMEP00000000879"/>
<dbReference type="SUPFAM" id="SSF56219">
    <property type="entry name" value="DNase I-like"/>
    <property type="match status" value="1"/>
</dbReference>
<dbReference type="OMA" id="NCEMVEN"/>
<evidence type="ECO:0000259" key="1">
    <source>
        <dbReference type="PROSITE" id="PS50878"/>
    </source>
</evidence>
<dbReference type="Pfam" id="PF00078">
    <property type="entry name" value="RVT_1"/>
    <property type="match status" value="1"/>
</dbReference>
<protein>
    <recommendedName>
        <fullName evidence="1">Reverse transcriptase domain-containing protein</fullName>
    </recommendedName>
</protein>
<dbReference type="Proteomes" id="UP000261560">
    <property type="component" value="Unplaced"/>
</dbReference>
<dbReference type="AlphaFoldDB" id="A0A3B3B6W1"/>
<dbReference type="Ensembl" id="ENSOMET00000015133.1">
    <property type="protein sequence ID" value="ENSOMEP00000000879.1"/>
    <property type="gene ID" value="ENSOMEG00000001762.1"/>
</dbReference>
<dbReference type="GO" id="GO:0003824">
    <property type="term" value="F:catalytic activity"/>
    <property type="evidence" value="ECO:0007669"/>
    <property type="project" value="InterPro"/>
</dbReference>
<dbReference type="PANTHER" id="PTHR33332">
    <property type="entry name" value="REVERSE TRANSCRIPTASE DOMAIN-CONTAINING PROTEIN"/>
    <property type="match status" value="1"/>
</dbReference>
<evidence type="ECO:0000313" key="3">
    <source>
        <dbReference type="Proteomes" id="UP000261560"/>
    </source>
</evidence>
<keyword evidence="3" id="KW-1185">Reference proteome</keyword>
<evidence type="ECO:0000313" key="2">
    <source>
        <dbReference type="Ensembl" id="ENSOMEP00000000879.1"/>
    </source>
</evidence>
<dbReference type="CDD" id="cd01650">
    <property type="entry name" value="RT_nLTR_like"/>
    <property type="match status" value="1"/>
</dbReference>
<organism evidence="2 3">
    <name type="scientific">Oryzias melastigma</name>
    <name type="common">Marine medaka</name>
    <dbReference type="NCBI Taxonomy" id="30732"/>
    <lineage>
        <taxon>Eukaryota</taxon>
        <taxon>Metazoa</taxon>
        <taxon>Chordata</taxon>
        <taxon>Craniata</taxon>
        <taxon>Vertebrata</taxon>
        <taxon>Euteleostomi</taxon>
        <taxon>Actinopterygii</taxon>
        <taxon>Neopterygii</taxon>
        <taxon>Teleostei</taxon>
        <taxon>Neoteleostei</taxon>
        <taxon>Acanthomorphata</taxon>
        <taxon>Ovalentaria</taxon>
        <taxon>Atherinomorphae</taxon>
        <taxon>Beloniformes</taxon>
        <taxon>Adrianichthyidae</taxon>
        <taxon>Oryziinae</taxon>
        <taxon>Oryzias</taxon>
    </lineage>
</organism>
<reference evidence="2" key="2">
    <citation type="submission" date="2025-09" db="UniProtKB">
        <authorList>
            <consortium name="Ensembl"/>
        </authorList>
    </citation>
    <scope>IDENTIFICATION</scope>
</reference>
<dbReference type="PaxDb" id="30732-ENSOMEP00000000879"/>
<proteinExistence type="predicted"/>
<dbReference type="SUPFAM" id="SSF56672">
    <property type="entry name" value="DNA/RNA polymerases"/>
    <property type="match status" value="1"/>
</dbReference>
<name>A0A3B3B6W1_ORYME</name>
<accession>A0A3B3B6W1</accession>
<dbReference type="PROSITE" id="PS50878">
    <property type="entry name" value="RT_POL"/>
    <property type="match status" value="1"/>
</dbReference>
<dbReference type="InterPro" id="IPR036691">
    <property type="entry name" value="Endo/exonu/phosph_ase_sf"/>
</dbReference>
<feature type="domain" description="Reverse transcriptase" evidence="1">
    <location>
        <begin position="540"/>
        <end position="808"/>
    </location>
</feature>
<dbReference type="InterPro" id="IPR000477">
    <property type="entry name" value="RT_dom"/>
</dbReference>
<dbReference type="GeneTree" id="ENSGT01120000271879"/>
<reference evidence="2" key="1">
    <citation type="submission" date="2025-08" db="UniProtKB">
        <authorList>
            <consortium name="Ensembl"/>
        </authorList>
    </citation>
    <scope>IDENTIFICATION</scope>
</reference>
<sequence>MTSRLETDPLDLFDLHNYEMDLDPEKNMFNFQKPPCNYYSEEEFNSKVDLQNFFSLVHFNCRSLYANINKINDYLAAFKSKFSVIAFSETWLNMEKGDDLGINGYRLFHTDRPEKRGGGVALYVDYKYNCEMVENMSVAIDDLLESVAIEIQLETNRSVIIFCVYRAQGSKIEEFQKKLSELIDILPPQKSLMLCGDFNMDFMNPQDCITIKEFVNEMYCKHVFPVITRPTRVTSTGATLLDNIFLNEIQNITQNGILLSDLSDHLPIFIVCQLKPLVKTPKDKTPKFIRMRTQREINLFRQDLVNFDWDSVCVTDVNEAYEIFVKNYVNLYNKNCPFKLKKTSTFVNKPWITPGLQKACRKKNKMYGNFVKYRTKTLEVKYKTYKNRLTTIMRRAEKDYYKNKLEKNKHNNKGIWKTLKEVSNRHSQDKRIPEYFVHEGKVINDQTQIANEFNSFFVNVGTNIVKHRENLIHTESASLQQNTKKILNSIYIDEITEQDILTIVRKSKNKTSTDCDGIDMIIVKQTIDCILRPLLYIFNLSFRTGIFPKKMKVAKIIPIFKQNDEHVFTNYRPVSVLSQFSKIIEKWFIQKLDVFLEKNSLLFEYQYGFRSNRSTSTALIHLTEEILAAIDKKQFVVSLFLDLQKAFDTVNHSILLSKLGNYGIRGIVYKWLDSYLNNRQQYVQINHSKSKYETVFSGIPQGSVIGPKLFILFINDIHEISKKLNFLLFADDTTVYRSGENLESVITSMEKELVVLQRWFDANKLVLNWEKTKCMIFGTRNYGENRYIKIDGTVINNVSEVKFLGVILDNKLSWKLHIDYISKKISKNIGILYKVKRILDKDALHILYCSLIAPYLLYCNEVWGKACKCYSNRLILQQKKVMRIINHTGPRQHTHELFVKSNILKFSDLVQLNTAVTMWKIKNRLVPDHICCKFKLITDDKNRRKGDFYLPYVRTSLRQRGFVFTGIKVWNSLITEIKKSSTISQLKRLYKKEFFENYKLF</sequence>
<dbReference type="Pfam" id="PF03372">
    <property type="entry name" value="Exo_endo_phos"/>
    <property type="match status" value="1"/>
</dbReference>
<dbReference type="InterPro" id="IPR043502">
    <property type="entry name" value="DNA/RNA_pol_sf"/>
</dbReference>
<dbReference type="Gene3D" id="3.60.10.10">
    <property type="entry name" value="Endonuclease/exonuclease/phosphatase"/>
    <property type="match status" value="1"/>
</dbReference>